<feature type="non-terminal residue" evidence="1">
    <location>
        <position position="1"/>
    </location>
</feature>
<dbReference type="Gene3D" id="1.10.606.20">
    <property type="match status" value="1"/>
</dbReference>
<dbReference type="InterPro" id="IPR036938">
    <property type="entry name" value="PAP2/HPO_sf"/>
</dbReference>
<dbReference type="PANTHER" id="PTHR34599:SF1">
    <property type="entry name" value="PHOSPHATIDIC ACID PHOSPHATASE TYPE 2_HALOPEROXIDASE DOMAIN-CONTAINING PROTEIN"/>
    <property type="match status" value="1"/>
</dbReference>
<dbReference type="Proteomes" id="UP001597083">
    <property type="component" value="Unassembled WGS sequence"/>
</dbReference>
<organism evidence="1 2">
    <name type="scientific">Actinomadura adrarensis</name>
    <dbReference type="NCBI Taxonomy" id="1819600"/>
    <lineage>
        <taxon>Bacteria</taxon>
        <taxon>Bacillati</taxon>
        <taxon>Actinomycetota</taxon>
        <taxon>Actinomycetes</taxon>
        <taxon>Streptosporangiales</taxon>
        <taxon>Thermomonosporaceae</taxon>
        <taxon>Actinomadura</taxon>
    </lineage>
</organism>
<protein>
    <recommendedName>
        <fullName evidence="3">Phosphatase PAP2 family protein</fullName>
    </recommendedName>
</protein>
<keyword evidence="2" id="KW-1185">Reference proteome</keyword>
<evidence type="ECO:0000313" key="2">
    <source>
        <dbReference type="Proteomes" id="UP001597083"/>
    </source>
</evidence>
<accession>A0ABW3CD74</accession>
<dbReference type="InterPro" id="IPR052559">
    <property type="entry name" value="V-haloperoxidase"/>
</dbReference>
<gene>
    <name evidence="1" type="ORF">ACFQ07_09420</name>
</gene>
<dbReference type="SUPFAM" id="SSF48317">
    <property type="entry name" value="Acid phosphatase/Vanadium-dependent haloperoxidase"/>
    <property type="match status" value="1"/>
</dbReference>
<name>A0ABW3CD74_9ACTN</name>
<dbReference type="PANTHER" id="PTHR34599">
    <property type="entry name" value="PEROXIDASE-RELATED"/>
    <property type="match status" value="1"/>
</dbReference>
<comment type="caution">
    <text evidence="1">The sequence shown here is derived from an EMBL/GenBank/DDBJ whole genome shotgun (WGS) entry which is preliminary data.</text>
</comment>
<evidence type="ECO:0008006" key="3">
    <source>
        <dbReference type="Google" id="ProtNLM"/>
    </source>
</evidence>
<proteinExistence type="predicted"/>
<sequence>PLRTTAPSAEYPSGHACFTTAVMEGLRAYFGRDNVPFSAYSPLTGTTRHYTSLSKATKELGEARIWAGVHYRAASVDGTELGLEVTREVFAEAFGRRTH</sequence>
<evidence type="ECO:0000313" key="1">
    <source>
        <dbReference type="EMBL" id="MFD0852441.1"/>
    </source>
</evidence>
<dbReference type="EMBL" id="JBHTIR010001350">
    <property type="protein sequence ID" value="MFD0852441.1"/>
    <property type="molecule type" value="Genomic_DNA"/>
</dbReference>
<reference evidence="2" key="1">
    <citation type="journal article" date="2019" name="Int. J. Syst. Evol. Microbiol.">
        <title>The Global Catalogue of Microorganisms (GCM) 10K type strain sequencing project: providing services to taxonomists for standard genome sequencing and annotation.</title>
        <authorList>
            <consortium name="The Broad Institute Genomics Platform"/>
            <consortium name="The Broad Institute Genome Sequencing Center for Infectious Disease"/>
            <person name="Wu L."/>
            <person name="Ma J."/>
        </authorList>
    </citation>
    <scope>NUCLEOTIDE SEQUENCE [LARGE SCALE GENOMIC DNA]</scope>
    <source>
        <strain evidence="2">JCM 31696</strain>
    </source>
</reference>